<organism evidence="1">
    <name type="scientific">hydrothermal vent metagenome</name>
    <dbReference type="NCBI Taxonomy" id="652676"/>
    <lineage>
        <taxon>unclassified sequences</taxon>
        <taxon>metagenomes</taxon>
        <taxon>ecological metagenomes</taxon>
    </lineage>
</organism>
<reference evidence="1" key="1">
    <citation type="submission" date="2018-06" db="EMBL/GenBank/DDBJ databases">
        <authorList>
            <person name="Zhirakovskaya E."/>
        </authorList>
    </citation>
    <scope>NUCLEOTIDE SEQUENCE</scope>
</reference>
<evidence type="ECO:0000313" key="1">
    <source>
        <dbReference type="EMBL" id="VAW77327.1"/>
    </source>
</evidence>
<name>A0A3B0YP65_9ZZZZ</name>
<sequence>MSEDKIIKFNMRELTEALVKHQGLTEGRWMLSAEFAIKAMNAGPNDQSLSPAALVPLISVGLNPAPEDSDNNLIVDAATLEN</sequence>
<protein>
    <submittedName>
        <fullName evidence="1">Uncharacterized protein</fullName>
    </submittedName>
</protein>
<accession>A0A3B0YP65</accession>
<dbReference type="AlphaFoldDB" id="A0A3B0YP65"/>
<gene>
    <name evidence="1" type="ORF">MNBD_GAMMA12-3177</name>
</gene>
<proteinExistence type="predicted"/>
<dbReference type="EMBL" id="UOFL01000129">
    <property type="protein sequence ID" value="VAW77327.1"/>
    <property type="molecule type" value="Genomic_DNA"/>
</dbReference>